<dbReference type="AlphaFoldDB" id="A0A9P9X229"/>
<comment type="caution">
    <text evidence="1">The sequence shown here is derived from an EMBL/GenBank/DDBJ whole genome shotgun (WGS) entry which is preliminary data.</text>
</comment>
<accession>A0A9P9X229</accession>
<name>A0A9P9X229_9PEZI</name>
<evidence type="ECO:0000313" key="2">
    <source>
        <dbReference type="Proteomes" id="UP001056436"/>
    </source>
</evidence>
<gene>
    <name evidence="1" type="ORF">CABS02_13894</name>
</gene>
<sequence>MDRELDSTSITVAREVTAASDEELASRRVRKPSTKVRLNQARQEIIENAIERANKDLSVTC</sequence>
<dbReference type="EMBL" id="SDAQ01000171">
    <property type="protein sequence ID" value="KAI3532309.1"/>
    <property type="molecule type" value="Genomic_DNA"/>
</dbReference>
<protein>
    <submittedName>
        <fullName evidence="1">Uncharacterized protein</fullName>
    </submittedName>
</protein>
<proteinExistence type="predicted"/>
<dbReference type="Proteomes" id="UP001056436">
    <property type="component" value="Unassembled WGS sequence"/>
</dbReference>
<organism evidence="1 2">
    <name type="scientific">Colletotrichum abscissum</name>
    <dbReference type="NCBI Taxonomy" id="1671311"/>
    <lineage>
        <taxon>Eukaryota</taxon>
        <taxon>Fungi</taxon>
        <taxon>Dikarya</taxon>
        <taxon>Ascomycota</taxon>
        <taxon>Pezizomycotina</taxon>
        <taxon>Sordariomycetes</taxon>
        <taxon>Hypocreomycetidae</taxon>
        <taxon>Glomerellales</taxon>
        <taxon>Glomerellaceae</taxon>
        <taxon>Colletotrichum</taxon>
        <taxon>Colletotrichum acutatum species complex</taxon>
    </lineage>
</organism>
<reference evidence="1" key="1">
    <citation type="submission" date="2019-01" db="EMBL/GenBank/DDBJ databases">
        <title>Colletotrichum abscissum LGMF1257.</title>
        <authorList>
            <person name="Baroncelli R."/>
        </authorList>
    </citation>
    <scope>NUCLEOTIDE SEQUENCE</scope>
    <source>
        <strain evidence="1">Ca142</strain>
    </source>
</reference>
<keyword evidence="2" id="KW-1185">Reference proteome</keyword>
<evidence type="ECO:0000313" key="1">
    <source>
        <dbReference type="EMBL" id="KAI3532309.1"/>
    </source>
</evidence>